<dbReference type="PANTHER" id="PTHR43400:SF10">
    <property type="entry name" value="3-OXOSTEROID 1-DEHYDROGENASE"/>
    <property type="match status" value="1"/>
</dbReference>
<dbReference type="Pfam" id="PF00890">
    <property type="entry name" value="FAD_binding_2"/>
    <property type="match status" value="1"/>
</dbReference>
<evidence type="ECO:0000313" key="7">
    <source>
        <dbReference type="Proteomes" id="UP000000692"/>
    </source>
</evidence>
<evidence type="ECO:0000256" key="1">
    <source>
        <dbReference type="ARBA" id="ARBA00001974"/>
    </source>
</evidence>
<evidence type="ECO:0000256" key="2">
    <source>
        <dbReference type="ARBA" id="ARBA00022630"/>
    </source>
</evidence>
<dbReference type="AlphaFoldDB" id="F9YB49"/>
<proteinExistence type="predicted"/>
<keyword evidence="2" id="KW-0285">Flavoprotein</keyword>
<dbReference type="PANTHER" id="PTHR43400">
    <property type="entry name" value="FUMARATE REDUCTASE"/>
    <property type="match status" value="1"/>
</dbReference>
<keyword evidence="6" id="KW-0614">Plasmid</keyword>
<protein>
    <submittedName>
        <fullName evidence="6">Putative dehydrogenase flavoprotein</fullName>
        <ecNumber evidence="6">1.3.99.-</ecNumber>
    </submittedName>
</protein>
<evidence type="ECO:0000256" key="4">
    <source>
        <dbReference type="ARBA" id="ARBA00023002"/>
    </source>
</evidence>
<geneLocation type="plasmid" evidence="7">
    <name>pKVU_100</name>
</geneLocation>
<dbReference type="InterPro" id="IPR003953">
    <property type="entry name" value="FAD-dep_OxRdtase_2_FAD-bd"/>
</dbReference>
<dbReference type="EMBL" id="CP002019">
    <property type="protein sequence ID" value="AEM42601.1"/>
    <property type="molecule type" value="Genomic_DNA"/>
</dbReference>
<dbReference type="InterPro" id="IPR027477">
    <property type="entry name" value="Succ_DH/fumarate_Rdtase_cat_sf"/>
</dbReference>
<dbReference type="Gene3D" id="3.50.50.60">
    <property type="entry name" value="FAD/NAD(P)-binding domain"/>
    <property type="match status" value="2"/>
</dbReference>
<feature type="domain" description="FAD-dependent oxidoreductase 2 FAD-binding" evidence="5">
    <location>
        <begin position="17"/>
        <end position="524"/>
    </location>
</feature>
<dbReference type="PATRIC" id="fig|759362.5.peg.2877"/>
<dbReference type="InterPro" id="IPR050315">
    <property type="entry name" value="FAD-oxidoreductase_2"/>
</dbReference>
<dbReference type="SUPFAM" id="SSF56425">
    <property type="entry name" value="Succinate dehydrogenase/fumarate reductase flavoprotein, catalytic domain"/>
    <property type="match status" value="1"/>
</dbReference>
<dbReference type="Proteomes" id="UP000000692">
    <property type="component" value="Plasmid 1"/>
</dbReference>
<keyword evidence="4 6" id="KW-0560">Oxidoreductase</keyword>
<dbReference type="HOGENOM" id="CLU_011398_4_2_5"/>
<evidence type="ECO:0000259" key="5">
    <source>
        <dbReference type="Pfam" id="PF00890"/>
    </source>
</evidence>
<name>F9YB49_KETVW</name>
<dbReference type="InterPro" id="IPR036188">
    <property type="entry name" value="FAD/NAD-bd_sf"/>
</dbReference>
<dbReference type="GO" id="GO:0016491">
    <property type="term" value="F:oxidoreductase activity"/>
    <property type="evidence" value="ECO:0007669"/>
    <property type="project" value="UniProtKB-KW"/>
</dbReference>
<sequence length="542" mass="57960">MPPSTPAKDPLPDDVVDLLVLGSGCAALTAALHAADAGLQVTVCEKTNRLGGTSAMSAGGIWVAGNHLAAAAGIADDLDAAFDYVKAIAPPGFDYPDHWRAILQAGPRMLRMLEDKTPLRFRLTGEPDPYMDISGARAQGRMLSVLPISRLRAGRDALRVRGSTLPEVFTYHEVLETDLYHKPIATTLHLLPRLLQRVLTLSAGKGTGLMVGMVAGCKKAGVTLHTRTAAEELIVKDGRVIGAWVRRNGRRIAIHARRGTLIATGGFEWNAQMLSEFFPGPVQFLGSSAGNTGDGHQMAAAVGAVLDHMDQANVTAAIPRRYEGAIHGMPVPYHAEENAIVVNRHGQRFWDELQVNLGEALVQRDARTNQPIELPAFVITDARYLKKLPLVQFFARNVPGWMVKAPTLAALAAKIGIDAEALQQTVARYNQFAQTGLDADFGRGKTRAHQKADKRKRAGLEAITKAPFIAIKFNPSIMTTKGGPRTDARGRALRADGSVIAGLYCAGAAMANPIGTRGVGAGTTLGPFMAWGYVCAEDIIKG</sequence>
<dbReference type="OrthoDB" id="3178130at2"/>
<evidence type="ECO:0000313" key="6">
    <source>
        <dbReference type="EMBL" id="AEM42601.1"/>
    </source>
</evidence>
<dbReference type="SUPFAM" id="SSF51905">
    <property type="entry name" value="FAD/NAD(P)-binding domain"/>
    <property type="match status" value="1"/>
</dbReference>
<dbReference type="PRINTS" id="PR00411">
    <property type="entry name" value="PNDRDTASEI"/>
</dbReference>
<dbReference type="RefSeq" id="WP_013368529.1">
    <property type="nucleotide sequence ID" value="NC_017386.1"/>
</dbReference>
<dbReference type="EC" id="1.3.99.-" evidence="6"/>
<organism evidence="6 7">
    <name type="scientific">Ketogulonicigenium vulgare (strain WSH-001)</name>
    <dbReference type="NCBI Taxonomy" id="759362"/>
    <lineage>
        <taxon>Bacteria</taxon>
        <taxon>Pseudomonadati</taxon>
        <taxon>Pseudomonadota</taxon>
        <taxon>Alphaproteobacteria</taxon>
        <taxon>Rhodobacterales</taxon>
        <taxon>Roseobacteraceae</taxon>
        <taxon>Ketogulonicigenium</taxon>
    </lineage>
</organism>
<gene>
    <name evidence="6" type="primary">kstD3</name>
    <name evidence="6" type="ordered locus">KVU_PA0184</name>
</gene>
<dbReference type="KEGG" id="kvl:KVU_PA0184"/>
<reference evidence="6 7" key="1">
    <citation type="journal article" date="2011" name="J. Bacteriol.">
        <title>Complete genome sequence of the industrial strain Ketogulonicigenium vulgare WSH-001.</title>
        <authorList>
            <person name="Liu L."/>
            <person name="Li Y."/>
            <person name="Zhang J."/>
            <person name="Zhou Z."/>
            <person name="Liu J."/>
            <person name="Li X."/>
            <person name="Zhou J."/>
            <person name="Du G."/>
            <person name="Wang L."/>
            <person name="Chen J."/>
        </authorList>
    </citation>
    <scope>NUCLEOTIDE SEQUENCE [LARGE SCALE GENOMIC DNA]</scope>
    <source>
        <strain evidence="6 7">WSH-001</strain>
        <plasmid evidence="7">pKVU_100</plasmid>
    </source>
</reference>
<dbReference type="GO" id="GO:0008202">
    <property type="term" value="P:steroid metabolic process"/>
    <property type="evidence" value="ECO:0007669"/>
    <property type="project" value="UniProtKB-ARBA"/>
</dbReference>
<accession>F9YB49</accession>
<keyword evidence="3" id="KW-0274">FAD</keyword>
<keyword evidence="7" id="KW-1185">Reference proteome</keyword>
<evidence type="ECO:0000256" key="3">
    <source>
        <dbReference type="ARBA" id="ARBA00022827"/>
    </source>
</evidence>
<comment type="cofactor">
    <cofactor evidence="1">
        <name>FAD</name>
        <dbReference type="ChEBI" id="CHEBI:57692"/>
    </cofactor>
</comment>